<dbReference type="Gene3D" id="4.10.280.10">
    <property type="entry name" value="Helix-loop-helix DNA-binding domain"/>
    <property type="match status" value="1"/>
</dbReference>
<keyword evidence="1" id="KW-0175">Coiled coil</keyword>
<dbReference type="InterPro" id="IPR036638">
    <property type="entry name" value="HLH_DNA-bd_sf"/>
</dbReference>
<keyword evidence="6" id="KW-1185">Reference proteome</keyword>
<gene>
    <name evidence="5" type="ORF">E1301_Tti021986</name>
</gene>
<dbReference type="Proteomes" id="UP000324632">
    <property type="component" value="Chromosome 7"/>
</dbReference>
<protein>
    <recommendedName>
        <fullName evidence="4">BHLH domain-containing protein</fullName>
    </recommendedName>
</protein>
<dbReference type="EMBL" id="SOYY01000007">
    <property type="protein sequence ID" value="KAA0718499.1"/>
    <property type="molecule type" value="Genomic_DNA"/>
</dbReference>
<keyword evidence="3" id="KW-0732">Signal</keyword>
<dbReference type="InterPro" id="IPR050433">
    <property type="entry name" value="Myc_transcription_factors"/>
</dbReference>
<dbReference type="PANTHER" id="PTHR45851">
    <property type="entry name" value="MYC PROTO-ONCOGENE"/>
    <property type="match status" value="1"/>
</dbReference>
<evidence type="ECO:0000256" key="1">
    <source>
        <dbReference type="SAM" id="Coils"/>
    </source>
</evidence>
<feature type="region of interest" description="Disordered" evidence="2">
    <location>
        <begin position="115"/>
        <end position="185"/>
    </location>
</feature>
<feature type="signal peptide" evidence="3">
    <location>
        <begin position="1"/>
        <end position="34"/>
    </location>
</feature>
<dbReference type="AlphaFoldDB" id="A0A5A9PBT4"/>
<evidence type="ECO:0000313" key="6">
    <source>
        <dbReference type="Proteomes" id="UP000324632"/>
    </source>
</evidence>
<dbReference type="SUPFAM" id="SSF47459">
    <property type="entry name" value="HLH, helix-loop-helix DNA-binding domain"/>
    <property type="match status" value="1"/>
</dbReference>
<dbReference type="InterPro" id="IPR011598">
    <property type="entry name" value="bHLH_dom"/>
</dbReference>
<feature type="region of interest" description="Disordered" evidence="2">
    <location>
        <begin position="57"/>
        <end position="79"/>
    </location>
</feature>
<evidence type="ECO:0000259" key="4">
    <source>
        <dbReference type="PROSITE" id="PS50888"/>
    </source>
</evidence>
<dbReference type="GO" id="GO:0046983">
    <property type="term" value="F:protein dimerization activity"/>
    <property type="evidence" value="ECO:0007669"/>
    <property type="project" value="InterPro"/>
</dbReference>
<comment type="caution">
    <text evidence="5">The sequence shown here is derived from an EMBL/GenBank/DDBJ whole genome shotgun (WGS) entry which is preliminary data.</text>
</comment>
<feature type="coiled-coil region" evidence="1">
    <location>
        <begin position="210"/>
        <end position="237"/>
    </location>
</feature>
<feature type="domain" description="BHLH" evidence="4">
    <location>
        <begin position="170"/>
        <end position="220"/>
    </location>
</feature>
<dbReference type="Pfam" id="PF00010">
    <property type="entry name" value="HLH"/>
    <property type="match status" value="1"/>
</dbReference>
<sequence length="251" mass="28155">MLHSQSTLANRPSTAGAAALFFFLLLSQFSSCLGRNVANLRTPTGARRALGTPEILLHRRGGHGGGETQEKQSETKAKEKAKQAEELLCREESTIKIIICKEFWRSSALTHSQDHNYTAPLPASPPPPPPPRSSPPLKRSSVLGGSHWSPQCLEHSPNLASRQGTDKEEERRRKNKVKERQRHNELNNCFLRNHIPVLSNNNKASKIMILKGAKDTIRNLEAENKRKNQELGRLVERSCWLEARLDKLKGL</sequence>
<dbReference type="SMART" id="SM00353">
    <property type="entry name" value="HLH"/>
    <property type="match status" value="1"/>
</dbReference>
<feature type="compositionally biased region" description="Basic and acidic residues" evidence="2">
    <location>
        <begin position="68"/>
        <end position="79"/>
    </location>
</feature>
<proteinExistence type="predicted"/>
<organism evidence="5 6">
    <name type="scientific">Triplophysa tibetana</name>
    <dbReference type="NCBI Taxonomy" id="1572043"/>
    <lineage>
        <taxon>Eukaryota</taxon>
        <taxon>Metazoa</taxon>
        <taxon>Chordata</taxon>
        <taxon>Craniata</taxon>
        <taxon>Vertebrata</taxon>
        <taxon>Euteleostomi</taxon>
        <taxon>Actinopterygii</taxon>
        <taxon>Neopterygii</taxon>
        <taxon>Teleostei</taxon>
        <taxon>Ostariophysi</taxon>
        <taxon>Cypriniformes</taxon>
        <taxon>Nemacheilidae</taxon>
        <taxon>Triplophysa</taxon>
    </lineage>
</organism>
<reference evidence="5 6" key="1">
    <citation type="journal article" date="2019" name="Mol. Ecol. Resour.">
        <title>Chromosome-level genome assembly of Triplophysa tibetana, a fish adapted to the harsh high-altitude environment of the Tibetan Plateau.</title>
        <authorList>
            <person name="Yang X."/>
            <person name="Liu H."/>
            <person name="Ma Z."/>
            <person name="Zou Y."/>
            <person name="Zou M."/>
            <person name="Mao Y."/>
            <person name="Li X."/>
            <person name="Wang H."/>
            <person name="Chen T."/>
            <person name="Wang W."/>
            <person name="Yang R."/>
        </authorList>
    </citation>
    <scope>NUCLEOTIDE SEQUENCE [LARGE SCALE GENOMIC DNA]</scope>
    <source>
        <strain evidence="5">TTIB1903HZAU</strain>
        <tissue evidence="5">Muscle</tissue>
    </source>
</reference>
<name>A0A5A9PBT4_9TELE</name>
<evidence type="ECO:0000256" key="3">
    <source>
        <dbReference type="SAM" id="SignalP"/>
    </source>
</evidence>
<dbReference type="PROSITE" id="PS50888">
    <property type="entry name" value="BHLH"/>
    <property type="match status" value="1"/>
</dbReference>
<evidence type="ECO:0000256" key="2">
    <source>
        <dbReference type="SAM" id="MobiDB-lite"/>
    </source>
</evidence>
<evidence type="ECO:0000313" key="5">
    <source>
        <dbReference type="EMBL" id="KAA0718499.1"/>
    </source>
</evidence>
<feature type="chain" id="PRO_5022689092" description="BHLH domain-containing protein" evidence="3">
    <location>
        <begin position="35"/>
        <end position="251"/>
    </location>
</feature>
<accession>A0A5A9PBT4</accession>
<feature type="compositionally biased region" description="Pro residues" evidence="2">
    <location>
        <begin position="122"/>
        <end position="134"/>
    </location>
</feature>